<organism evidence="6 7">
    <name type="scientific">Qipengyuania soli</name>
    <dbReference type="NCBI Taxonomy" id="2782568"/>
    <lineage>
        <taxon>Bacteria</taxon>
        <taxon>Pseudomonadati</taxon>
        <taxon>Pseudomonadota</taxon>
        <taxon>Alphaproteobacteria</taxon>
        <taxon>Sphingomonadales</taxon>
        <taxon>Erythrobacteraceae</taxon>
        <taxon>Qipengyuania</taxon>
    </lineage>
</organism>
<feature type="chain" id="PRO_5032858870" evidence="4">
    <location>
        <begin position="29"/>
        <end position="652"/>
    </location>
</feature>
<evidence type="ECO:0000256" key="3">
    <source>
        <dbReference type="ARBA" id="ARBA00022729"/>
    </source>
</evidence>
<dbReference type="AlphaFoldDB" id="A0A7S8F271"/>
<dbReference type="SUPFAM" id="SSF53955">
    <property type="entry name" value="Lysozyme-like"/>
    <property type="match status" value="1"/>
</dbReference>
<gene>
    <name evidence="6" type="ORF">IRL76_07465</name>
</gene>
<accession>A0A7S8F271</accession>
<sequence>MSSMGLKTAFSFVLLGGAALAFPSVAHAEDPVSWDNARNNLVAQSSGRMAGAISRWEYLVGQQNLSFNEYAGFITTYPGFPRQELLQTRAEAALDRDAVTPEALVAFFDRNPPISNGAKARYALALASLKRPEAFDIARAAWRGGTMSSPAEAYMQGLFGARFTPDDQAARMDALLWQGDKEAAARQIVNLPASERQMSMARLSLLQGSLPQDIGLTVPGNAQSDPGYVYNLARHYRSTGQMPMAVSTLANRPAFTSLAYDPEDFIGEALRVAKSAGSDPAARIAARVDDLFAPDADVSKMSFRLRDDYTSLMWLGGTSALWNLGDGKRAAPLFYRYGAAAQTAQTRSKGFYWAGRASKRAGDMAEANRYFEMAAAYPDRFYGHLALEELGRPFPNLAKAGVALPTPEQRAEFNRMPLVAAVREVARGAPWRTGIWFYRELASQADTPEEHALIAELARDIGRRDLAVILADAAGGNGHDQFIVQGFPTLQLPQGADFTLVHAIARQESQFAQNAISHAGARGLMQLMPGTAREEAGKAGMNYMSASLTDDPAYNITLGNNYIQRMVSYYNGSYPLAIAAYNAGPGNVNKWLRANGDPRTGSISWIEWIEKIPIYETKNYVQRVVENASMYETLYPERTPYKRARSVSDFLR</sequence>
<dbReference type="PANTHER" id="PTHR37423">
    <property type="entry name" value="SOLUBLE LYTIC MUREIN TRANSGLYCOSYLASE-RELATED"/>
    <property type="match status" value="1"/>
</dbReference>
<dbReference type="GO" id="GO:0042597">
    <property type="term" value="C:periplasmic space"/>
    <property type="evidence" value="ECO:0007669"/>
    <property type="project" value="InterPro"/>
</dbReference>
<evidence type="ECO:0000256" key="4">
    <source>
        <dbReference type="SAM" id="SignalP"/>
    </source>
</evidence>
<dbReference type="CDD" id="cd13401">
    <property type="entry name" value="Slt70-like"/>
    <property type="match status" value="1"/>
</dbReference>
<protein>
    <submittedName>
        <fullName evidence="6">Lytic transglycosylase domain-containing protein</fullName>
    </submittedName>
</protein>
<feature type="domain" description="Transglycosylase SLT" evidence="5">
    <location>
        <begin position="497"/>
        <end position="598"/>
    </location>
</feature>
<dbReference type="EMBL" id="CP064654">
    <property type="protein sequence ID" value="QPC97749.1"/>
    <property type="molecule type" value="Genomic_DNA"/>
</dbReference>
<evidence type="ECO:0000256" key="2">
    <source>
        <dbReference type="ARBA" id="ARBA00009387"/>
    </source>
</evidence>
<dbReference type="Gene3D" id="1.25.20.10">
    <property type="entry name" value="Bacterial muramidases"/>
    <property type="match status" value="1"/>
</dbReference>
<evidence type="ECO:0000259" key="5">
    <source>
        <dbReference type="Pfam" id="PF01464"/>
    </source>
</evidence>
<keyword evidence="7" id="KW-1185">Reference proteome</keyword>
<dbReference type="Proteomes" id="UP000594459">
    <property type="component" value="Chromosome"/>
</dbReference>
<keyword evidence="3 4" id="KW-0732">Signal</keyword>
<dbReference type="Pfam" id="PF01464">
    <property type="entry name" value="SLT"/>
    <property type="match status" value="1"/>
</dbReference>
<comment type="similarity">
    <text evidence="2">Belongs to the virb1 family.</text>
</comment>
<reference evidence="6 7" key="1">
    <citation type="submission" date="2020-11" db="EMBL/GenBank/DDBJ databases">
        <title>The genome sequence of Erythrobacter sp. 6D36.</title>
        <authorList>
            <person name="Liu Y."/>
        </authorList>
    </citation>
    <scope>NUCLEOTIDE SEQUENCE [LARGE SCALE GENOMIC DNA]</scope>
    <source>
        <strain evidence="6 7">6D36</strain>
    </source>
</reference>
<dbReference type="PANTHER" id="PTHR37423:SF2">
    <property type="entry name" value="MEMBRANE-BOUND LYTIC MUREIN TRANSGLYCOSYLASE C"/>
    <property type="match status" value="1"/>
</dbReference>
<proteinExistence type="inferred from homology"/>
<name>A0A7S8F271_9SPHN</name>
<evidence type="ECO:0000256" key="1">
    <source>
        <dbReference type="ARBA" id="ARBA00007734"/>
    </source>
</evidence>
<dbReference type="KEGG" id="qso:IRL76_07465"/>
<dbReference type="InterPro" id="IPR008939">
    <property type="entry name" value="Lytic_TGlycosylase_superhlx_U"/>
</dbReference>
<dbReference type="InterPro" id="IPR023346">
    <property type="entry name" value="Lysozyme-like_dom_sf"/>
</dbReference>
<dbReference type="InterPro" id="IPR008258">
    <property type="entry name" value="Transglycosylase_SLT_dom_1"/>
</dbReference>
<feature type="signal peptide" evidence="4">
    <location>
        <begin position="1"/>
        <end position="28"/>
    </location>
</feature>
<comment type="similarity">
    <text evidence="1">Belongs to the transglycosylase Slt family.</text>
</comment>
<evidence type="ECO:0000313" key="7">
    <source>
        <dbReference type="Proteomes" id="UP000594459"/>
    </source>
</evidence>
<evidence type="ECO:0000313" key="6">
    <source>
        <dbReference type="EMBL" id="QPC97749.1"/>
    </source>
</evidence>
<dbReference type="GO" id="GO:0004553">
    <property type="term" value="F:hydrolase activity, hydrolyzing O-glycosyl compounds"/>
    <property type="evidence" value="ECO:0007669"/>
    <property type="project" value="InterPro"/>
</dbReference>
<dbReference type="SUPFAM" id="SSF48435">
    <property type="entry name" value="Bacterial muramidases"/>
    <property type="match status" value="1"/>
</dbReference>
<dbReference type="Gene3D" id="1.10.530.10">
    <property type="match status" value="1"/>
</dbReference>